<keyword evidence="14" id="KW-1185">Reference proteome</keyword>
<evidence type="ECO:0000256" key="8">
    <source>
        <dbReference type="ARBA" id="ARBA00023056"/>
    </source>
</evidence>
<dbReference type="GO" id="GO:0004553">
    <property type="term" value="F:hydrolase activity, hydrolyzing O-glycosyl compounds"/>
    <property type="evidence" value="ECO:0007669"/>
    <property type="project" value="InterPro"/>
</dbReference>
<evidence type="ECO:0000256" key="11">
    <source>
        <dbReference type="PIRSR" id="PIRSR000463-1"/>
    </source>
</evidence>
<dbReference type="FunFam" id="2.60.40.10:FF:000169">
    <property type="entry name" value="1,4-alpha-glucan branching enzyme GlgB"/>
    <property type="match status" value="1"/>
</dbReference>
<dbReference type="HAMAP" id="MF_00685">
    <property type="entry name" value="GlgB"/>
    <property type="match status" value="1"/>
</dbReference>
<evidence type="ECO:0000256" key="4">
    <source>
        <dbReference type="ARBA" id="ARBA00009000"/>
    </source>
</evidence>
<keyword evidence="8 10" id="KW-0320">Glycogen biosynthesis</keyword>
<dbReference type="FunFam" id="2.60.40.1180:FF:000002">
    <property type="entry name" value="1,4-alpha-glucan branching enzyme GlgB"/>
    <property type="match status" value="1"/>
</dbReference>
<dbReference type="OrthoDB" id="9800174at2"/>
<dbReference type="GO" id="GO:0003844">
    <property type="term" value="F:1,4-alpha-glucan branching enzyme activity"/>
    <property type="evidence" value="ECO:0007669"/>
    <property type="project" value="UniProtKB-UniRule"/>
</dbReference>
<dbReference type="SUPFAM" id="SSF51445">
    <property type="entry name" value="(Trans)glycosidases"/>
    <property type="match status" value="1"/>
</dbReference>
<protein>
    <recommendedName>
        <fullName evidence="10">1,4-alpha-glucan branching enzyme GlgB</fullName>
        <ecNumber evidence="10">2.4.1.18</ecNumber>
    </recommendedName>
    <alternativeName>
        <fullName evidence="10">1,4-alpha-D-glucan:1,4-alpha-D-glucan 6-glucosyl-transferase</fullName>
    </alternativeName>
    <alternativeName>
        <fullName evidence="10">Alpha-(1-&gt;4)-glucan branching enzyme</fullName>
    </alternativeName>
    <alternativeName>
        <fullName evidence="10">Glycogen branching enzyme</fullName>
        <shortName evidence="10">BE</shortName>
    </alternativeName>
</protein>
<dbReference type="InterPro" id="IPR004193">
    <property type="entry name" value="Glyco_hydro_13_N"/>
</dbReference>
<dbReference type="NCBIfam" id="NF003811">
    <property type="entry name" value="PRK05402.1"/>
    <property type="match status" value="1"/>
</dbReference>
<dbReference type="PIRSF" id="PIRSF000463">
    <property type="entry name" value="GlgB"/>
    <property type="match status" value="1"/>
</dbReference>
<dbReference type="Pfam" id="PF00128">
    <property type="entry name" value="Alpha-amylase"/>
    <property type="match status" value="1"/>
</dbReference>
<dbReference type="CDD" id="cd11322">
    <property type="entry name" value="AmyAc_Glg_BE"/>
    <property type="match status" value="1"/>
</dbReference>
<dbReference type="Pfam" id="PF22019">
    <property type="entry name" value="GlgB_N"/>
    <property type="match status" value="1"/>
</dbReference>
<reference evidence="13 14" key="1">
    <citation type="submission" date="2016-10" db="EMBL/GenBank/DDBJ databases">
        <authorList>
            <person name="de Groot N.N."/>
        </authorList>
    </citation>
    <scope>NUCLEOTIDE SEQUENCE [LARGE SCALE GENOMIC DNA]</scope>
    <source>
        <strain evidence="13 14">DSM 2698</strain>
    </source>
</reference>
<name>A0A1G5NE43_AFIMA</name>
<dbReference type="AlphaFoldDB" id="A0A1G5NE43"/>
<proteinExistence type="inferred from homology"/>
<comment type="catalytic activity">
    <reaction evidence="1 10">
        <text>Transfers a segment of a (1-&gt;4)-alpha-D-glucan chain to a primary hydroxy group in a similar glucan chain.</text>
        <dbReference type="EC" id="2.4.1.18"/>
    </reaction>
</comment>
<accession>A0A1G5NE43</accession>
<keyword evidence="5 10" id="KW-0321">Glycogen metabolism</keyword>
<dbReference type="Pfam" id="PF02922">
    <property type="entry name" value="CBM_48"/>
    <property type="match status" value="1"/>
</dbReference>
<dbReference type="UniPathway" id="UPA00164"/>
<sequence length="739" mass="83958">MNTWRKEILISFPEIDRSAIAALIEGRHGDPFSLLGPHRAAAGLSIRTFHPGAERAEILSMGGDEVLAQMERLEAGFFAALLEGQDPGLAYRIRFYAGDQSWTVDDPYRFPPILGELDLHLFSEGNHRRLYEKMGAHPATIDGVQGTTFAVWAPNAQRVSVVGSFNEWDGRRHVMRKRVESGVWEIFLPGIGPGEYYKYEILSPEGRLLPLKSDPFAFSQEVPPSTASRVTGLPDRQWHDEQWMQTRRARNDRAQPISIYEVHLGSWRRGDGNSYLDYDELADQLIPYVKDMGFTHIELLPISEHPFSGSWGYQPIGLYAPTSRFGSPEAFARFVERCHAEDIGLIIDWVPAHFPTDEHGLARFDGTALYEHADPRQGFHRDWNTLIYNFGRREVRNFLEANALYWMDEFHIDGLRVDAVASMLYLDYSREPGDWVPNVHGGRENLEAISFLRDTNTNVFGDFEGATTFAEESTAWPGVSRPVETGGLGFGYKWNMGWMHDTLAYIHNDPVHRRYHHHQMTFGLLYAFSENFVLPISHDEVVHGKGSLLGKMPGDEWQRFANLRAYFGFMWTHPGKKLIFMGCEFAQDREWNHDQSLDWHLLGGEGHAGMQRLVRDLNHLYRDLPALHQRDCEPAGFQWIDASDADQSVFSYLRRGERGEDVVAVICNFTPVVRHGYRVGLPFQGRWEECLNTDAGVYGGSNVGNDGEVRAEDVGWHGQPASAALTLPPLGVIVLRYQP</sequence>
<dbReference type="InterPro" id="IPR006407">
    <property type="entry name" value="GlgB"/>
</dbReference>
<comment type="pathway">
    <text evidence="3 10">Glycan biosynthesis; glycogen biosynthesis.</text>
</comment>
<dbReference type="InterPro" id="IPR017853">
    <property type="entry name" value="GH"/>
</dbReference>
<evidence type="ECO:0000256" key="5">
    <source>
        <dbReference type="ARBA" id="ARBA00022600"/>
    </source>
</evidence>
<evidence type="ECO:0000256" key="1">
    <source>
        <dbReference type="ARBA" id="ARBA00000826"/>
    </source>
</evidence>
<evidence type="ECO:0000313" key="14">
    <source>
        <dbReference type="Proteomes" id="UP000199347"/>
    </source>
</evidence>
<dbReference type="InterPro" id="IPR054169">
    <property type="entry name" value="GlgB_N"/>
</dbReference>
<dbReference type="InterPro" id="IPR014756">
    <property type="entry name" value="Ig_E-set"/>
</dbReference>
<evidence type="ECO:0000256" key="3">
    <source>
        <dbReference type="ARBA" id="ARBA00004964"/>
    </source>
</evidence>
<feature type="active site" description="Nucleophile" evidence="10 11">
    <location>
        <position position="418"/>
    </location>
</feature>
<dbReference type="GO" id="GO:0005978">
    <property type="term" value="P:glycogen biosynthetic process"/>
    <property type="evidence" value="ECO:0007669"/>
    <property type="project" value="UniProtKB-UniRule"/>
</dbReference>
<dbReference type="InterPro" id="IPR044143">
    <property type="entry name" value="GlgB_N_E_set_prok"/>
</dbReference>
<evidence type="ECO:0000256" key="10">
    <source>
        <dbReference type="HAMAP-Rule" id="MF_00685"/>
    </source>
</evidence>
<evidence type="ECO:0000256" key="7">
    <source>
        <dbReference type="ARBA" id="ARBA00022679"/>
    </source>
</evidence>
<dbReference type="FunFam" id="3.20.20.80:FF:000003">
    <property type="entry name" value="1,4-alpha-glucan branching enzyme GlgB"/>
    <property type="match status" value="1"/>
</dbReference>
<comment type="subunit">
    <text evidence="10">Monomer.</text>
</comment>
<dbReference type="STRING" id="1120955.SAMN03080610_01812"/>
<organism evidence="13 14">
    <name type="scientific">Afifella marina DSM 2698</name>
    <dbReference type="NCBI Taxonomy" id="1120955"/>
    <lineage>
        <taxon>Bacteria</taxon>
        <taxon>Pseudomonadati</taxon>
        <taxon>Pseudomonadota</taxon>
        <taxon>Alphaproteobacteria</taxon>
        <taxon>Hyphomicrobiales</taxon>
        <taxon>Afifellaceae</taxon>
        <taxon>Afifella</taxon>
    </lineage>
</organism>
<dbReference type="EMBL" id="FMVW01000003">
    <property type="protein sequence ID" value="SCZ34999.1"/>
    <property type="molecule type" value="Genomic_DNA"/>
</dbReference>
<feature type="active site" description="Proton donor" evidence="10 11">
    <location>
        <position position="471"/>
    </location>
</feature>
<dbReference type="GO" id="GO:0043169">
    <property type="term" value="F:cation binding"/>
    <property type="evidence" value="ECO:0007669"/>
    <property type="project" value="InterPro"/>
</dbReference>
<dbReference type="Pfam" id="PF02806">
    <property type="entry name" value="Alpha-amylase_C"/>
    <property type="match status" value="1"/>
</dbReference>
<evidence type="ECO:0000256" key="2">
    <source>
        <dbReference type="ARBA" id="ARBA00002953"/>
    </source>
</evidence>
<dbReference type="NCBIfam" id="NF008967">
    <property type="entry name" value="PRK12313.1"/>
    <property type="match status" value="1"/>
</dbReference>
<dbReference type="SUPFAM" id="SSF81296">
    <property type="entry name" value="E set domains"/>
    <property type="match status" value="2"/>
</dbReference>
<dbReference type="Gene3D" id="2.60.40.1180">
    <property type="entry name" value="Golgi alpha-mannosidase II"/>
    <property type="match status" value="1"/>
</dbReference>
<evidence type="ECO:0000313" key="13">
    <source>
        <dbReference type="EMBL" id="SCZ34999.1"/>
    </source>
</evidence>
<dbReference type="InterPro" id="IPR006047">
    <property type="entry name" value="GH13_cat_dom"/>
</dbReference>
<dbReference type="PANTHER" id="PTHR43651">
    <property type="entry name" value="1,4-ALPHA-GLUCAN-BRANCHING ENZYME"/>
    <property type="match status" value="1"/>
</dbReference>
<dbReference type="PANTHER" id="PTHR43651:SF3">
    <property type="entry name" value="1,4-ALPHA-GLUCAN-BRANCHING ENZYME"/>
    <property type="match status" value="1"/>
</dbReference>
<keyword evidence="6 10" id="KW-0328">Glycosyltransferase</keyword>
<feature type="domain" description="Glycosyl hydrolase family 13 catalytic" evidence="12">
    <location>
        <begin position="261"/>
        <end position="628"/>
    </location>
</feature>
<dbReference type="Gene3D" id="2.60.40.10">
    <property type="entry name" value="Immunoglobulins"/>
    <property type="match status" value="2"/>
</dbReference>
<dbReference type="NCBIfam" id="TIGR01515">
    <property type="entry name" value="branching_enzym"/>
    <property type="match status" value="1"/>
</dbReference>
<dbReference type="Gene3D" id="3.20.20.80">
    <property type="entry name" value="Glycosidases"/>
    <property type="match status" value="1"/>
</dbReference>
<evidence type="ECO:0000256" key="6">
    <source>
        <dbReference type="ARBA" id="ARBA00022676"/>
    </source>
</evidence>
<dbReference type="EC" id="2.4.1.18" evidence="10"/>
<keyword evidence="9 10" id="KW-0119">Carbohydrate metabolism</keyword>
<dbReference type="SMART" id="SM00642">
    <property type="entry name" value="Aamy"/>
    <property type="match status" value="1"/>
</dbReference>
<dbReference type="GO" id="GO:0005829">
    <property type="term" value="C:cytosol"/>
    <property type="evidence" value="ECO:0007669"/>
    <property type="project" value="TreeGrafter"/>
</dbReference>
<dbReference type="InterPro" id="IPR037439">
    <property type="entry name" value="Branching_enzy"/>
</dbReference>
<evidence type="ECO:0000256" key="9">
    <source>
        <dbReference type="ARBA" id="ARBA00023277"/>
    </source>
</evidence>
<dbReference type="SUPFAM" id="SSF51011">
    <property type="entry name" value="Glycosyl hydrolase domain"/>
    <property type="match status" value="1"/>
</dbReference>
<dbReference type="Proteomes" id="UP000199347">
    <property type="component" value="Unassembled WGS sequence"/>
</dbReference>
<dbReference type="InterPro" id="IPR013780">
    <property type="entry name" value="Glyco_hydro_b"/>
</dbReference>
<keyword evidence="7 10" id="KW-0808">Transferase</keyword>
<dbReference type="InterPro" id="IPR013783">
    <property type="entry name" value="Ig-like_fold"/>
</dbReference>
<gene>
    <name evidence="10" type="primary">glgB</name>
    <name evidence="13" type="ORF">SAMN03080610_01812</name>
</gene>
<comment type="function">
    <text evidence="2 10">Catalyzes the formation of the alpha-1,6-glucosidic linkages in glycogen by scission of a 1,4-alpha-linked oligosaccharide from growing alpha-1,4-glucan chains and the subsequent attachment of the oligosaccharide to the alpha-1,6 position.</text>
</comment>
<dbReference type="InterPro" id="IPR006048">
    <property type="entry name" value="A-amylase/branching_C"/>
</dbReference>
<dbReference type="CDD" id="cd02855">
    <property type="entry name" value="E_set_GBE_prok_N"/>
    <property type="match status" value="1"/>
</dbReference>
<evidence type="ECO:0000259" key="12">
    <source>
        <dbReference type="SMART" id="SM00642"/>
    </source>
</evidence>
<dbReference type="RefSeq" id="WP_092811757.1">
    <property type="nucleotide sequence ID" value="NZ_FMVW01000003.1"/>
</dbReference>
<comment type="similarity">
    <text evidence="4 10">Belongs to the glycosyl hydrolase 13 family. GlgB subfamily.</text>
</comment>